<keyword evidence="2" id="KW-0677">Repeat</keyword>
<accession>A0AAX4PFS6</accession>
<evidence type="ECO:0000256" key="4">
    <source>
        <dbReference type="SAM" id="Phobius"/>
    </source>
</evidence>
<dbReference type="NCBIfam" id="TIGR02232">
    <property type="entry name" value="myxo_disulf_rpt"/>
    <property type="match status" value="1"/>
</dbReference>
<sequence length="1227" mass="131836">MKASSCQRHALLGSLVLALALLQQVAWAAKDCAVTNRGWLTSGADRGVHPTGLFGPLGLHGEHKMNNDFSNSGIQIRVAEVFKAGDAKYDAEGGMTQTGSSSYDPFKVGGNGDLTPIRWYPGRLYRIEVTCSKLCAFLASVERGTRGDSFGEADVDNRAGLQVGVNDGFDFATPGVKAYKGIAEYTSTMNEMPLATSYTYYWESPNETLKYEDFSLRATIVQDDTTTCEGKFYRYELQSLLTCGDGIKDDLEECDDGTSTGGAGCSSECKVEVGYTCEEKVDALGAGGRDTLNREYKRSYCTKSEMLVDVLGGNGVYNQTAELALNEGGEASFTIVLSTTVKAGKEVFISLLPDLSDQISLSKSSLRFDESNAQIAQSIIVTSTGNFLRDEDRVVKIKYLVSSTDENYQAVTHPDTTVKILDDDVATLSLSTTDLTAVEDGAAVEFDLKLTTQPYGSVIVSFASVPSSQLMLNPSQLVFAPSDWNMAKKVSVVAIDNKVVEGKTTVKITPTITAAQDTAYEALNAKAANGDFDVTVQVEDNDIPGLVVTPNSMAIKEGASTTTYNYLLSLRSMPEEGTSVEVAFESPECSELDGLSTVSCPMNALVYDEDVGATFVTATFTTANWNIPQKVVVFYTNNDNVEWRLDDSGNVLDGPGSKIYNIEHVINSADQMYQDLRTTSVLYPYRVVVNVTDDDIPGVNHPEDITIREGLDLSMPDGFRFAMTLLSKPTSAVTIGLSLSTGTTEPLALVDSADGKPSEGVPSTAFKAGLQVYIPPEYWNVPRVVYIVSNLDDNVKMADRTVELTVQSYSQDPLYNGVLNKKIAISIVDDDEASVKMTTPDGKSAQGLTLREGDQGSVFEVYLSSQPTADMTLKLSPSSQVTVEPAQLVFTASNWSTKQQVTVKAVDDILVEQVSHQGVVKFELLGGDSIYTAVKVPDLSVTIEENDFSTLVKEVGPFGGVISPTEPVGAVSLNVPGGVLSESVSVRLKEIEMPLGGATLGSKENLSGSTNTYERVSGTYSFEPHGQTFDLPVYITIQYEQGLWDQERVKTEAQTRLVFLKKESESDLEWKPLAGGKFANGVATLATTSFSLYKVAIEKDETKPAEDATTAEARLTPGMPGADIAKCINGYDLTNVGSQCGFKYDDQVEATSNNIQVVVKEDSDEYRISILVIILLAVAGFEAIVILGLVISLNSKKAAGGTYGAPGNAIVPVANPANGALVPAKVP</sequence>
<evidence type="ECO:0000256" key="3">
    <source>
        <dbReference type="ARBA" id="ARBA00023157"/>
    </source>
</evidence>
<dbReference type="Proteomes" id="UP001472866">
    <property type="component" value="Chromosome 10"/>
</dbReference>
<feature type="transmembrane region" description="Helical" evidence="4">
    <location>
        <begin position="1168"/>
        <end position="1191"/>
    </location>
</feature>
<keyword evidence="7" id="KW-1185">Reference proteome</keyword>
<evidence type="ECO:0000256" key="5">
    <source>
        <dbReference type="SAM" id="SignalP"/>
    </source>
</evidence>
<dbReference type="EMBL" id="CP151510">
    <property type="protein sequence ID" value="WZN64609.1"/>
    <property type="molecule type" value="Genomic_DNA"/>
</dbReference>
<keyword evidence="4" id="KW-0472">Membrane</keyword>
<keyword evidence="4" id="KW-0812">Transmembrane</keyword>
<name>A0AAX4PFS6_9CHLO</name>
<protein>
    <submittedName>
        <fullName evidence="6">Uncharacterized protein</fullName>
    </submittedName>
</protein>
<dbReference type="AlphaFoldDB" id="A0AAX4PFS6"/>
<organism evidence="6 7">
    <name type="scientific">Chloropicon roscoffensis</name>
    <dbReference type="NCBI Taxonomy" id="1461544"/>
    <lineage>
        <taxon>Eukaryota</taxon>
        <taxon>Viridiplantae</taxon>
        <taxon>Chlorophyta</taxon>
        <taxon>Chloropicophyceae</taxon>
        <taxon>Chloropicales</taxon>
        <taxon>Chloropicaceae</taxon>
        <taxon>Chloropicon</taxon>
    </lineage>
</organism>
<dbReference type="InterPro" id="IPR011936">
    <property type="entry name" value="Myxo_disulph_rpt"/>
</dbReference>
<evidence type="ECO:0000313" key="7">
    <source>
        <dbReference type="Proteomes" id="UP001472866"/>
    </source>
</evidence>
<feature type="signal peptide" evidence="5">
    <location>
        <begin position="1"/>
        <end position="28"/>
    </location>
</feature>
<dbReference type="Gene3D" id="2.60.220.30">
    <property type="match status" value="1"/>
</dbReference>
<feature type="chain" id="PRO_5043556516" evidence="5">
    <location>
        <begin position="29"/>
        <end position="1227"/>
    </location>
</feature>
<gene>
    <name evidence="6" type="ORF">HKI87_10g61660</name>
</gene>
<evidence type="ECO:0000256" key="1">
    <source>
        <dbReference type="ARBA" id="ARBA00022729"/>
    </source>
</evidence>
<reference evidence="6 7" key="1">
    <citation type="submission" date="2024-03" db="EMBL/GenBank/DDBJ databases">
        <title>Complete genome sequence of the green alga Chloropicon roscoffensis RCC1871.</title>
        <authorList>
            <person name="Lemieux C."/>
            <person name="Pombert J.-F."/>
            <person name="Otis C."/>
            <person name="Turmel M."/>
        </authorList>
    </citation>
    <scope>NUCLEOTIDE SEQUENCE [LARGE SCALE GENOMIC DNA]</scope>
    <source>
        <strain evidence="6 7">RCC1871</strain>
    </source>
</reference>
<proteinExistence type="predicted"/>
<keyword evidence="1 5" id="KW-0732">Signal</keyword>
<evidence type="ECO:0000256" key="2">
    <source>
        <dbReference type="ARBA" id="ARBA00022737"/>
    </source>
</evidence>
<keyword evidence="4" id="KW-1133">Transmembrane helix</keyword>
<keyword evidence="3" id="KW-1015">Disulfide bond</keyword>
<evidence type="ECO:0000313" key="6">
    <source>
        <dbReference type="EMBL" id="WZN64609.1"/>
    </source>
</evidence>